<evidence type="ECO:0000259" key="2">
    <source>
        <dbReference type="Pfam" id="PF00881"/>
    </source>
</evidence>
<dbReference type="InterPro" id="IPR029479">
    <property type="entry name" value="Nitroreductase"/>
</dbReference>
<dbReference type="SUPFAM" id="SSF55469">
    <property type="entry name" value="FMN-dependent nitroreductase-like"/>
    <property type="match status" value="1"/>
</dbReference>
<keyword evidence="4" id="KW-1185">Reference proteome</keyword>
<dbReference type="GO" id="GO:0046256">
    <property type="term" value="P:2,4,6-trinitrotoluene catabolic process"/>
    <property type="evidence" value="ECO:0007669"/>
    <property type="project" value="TreeGrafter"/>
</dbReference>
<comment type="caution">
    <text evidence="3">The sequence shown here is derived from an EMBL/GenBank/DDBJ whole genome shotgun (WGS) entry which is preliminary data.</text>
</comment>
<dbReference type="Gene3D" id="3.40.109.10">
    <property type="entry name" value="NADH Oxidase"/>
    <property type="match status" value="1"/>
</dbReference>
<dbReference type="GO" id="GO:0005829">
    <property type="term" value="C:cytosol"/>
    <property type="evidence" value="ECO:0007669"/>
    <property type="project" value="TreeGrafter"/>
</dbReference>
<gene>
    <name evidence="3" type="ORF">H2C83_12345</name>
</gene>
<evidence type="ECO:0000313" key="4">
    <source>
        <dbReference type="Proteomes" id="UP000538292"/>
    </source>
</evidence>
<protein>
    <submittedName>
        <fullName evidence="3">Nitroreductase</fullName>
    </submittedName>
</protein>
<feature type="domain" description="Nitroreductase" evidence="2">
    <location>
        <begin position="10"/>
        <end position="166"/>
    </location>
</feature>
<evidence type="ECO:0000256" key="1">
    <source>
        <dbReference type="ARBA" id="ARBA00023027"/>
    </source>
</evidence>
<reference evidence="3 4" key="1">
    <citation type="submission" date="2020-07" db="EMBL/GenBank/DDBJ databases">
        <title>Thermoactinomyces phylogeny.</title>
        <authorList>
            <person name="Dunlap C."/>
        </authorList>
    </citation>
    <scope>NUCLEOTIDE SEQUENCE [LARGE SCALE GENOMIC DNA]</scope>
    <source>
        <strain evidence="3 4">AMNI-1</strain>
    </source>
</reference>
<dbReference type="AlphaFoldDB" id="A0A7W1XU17"/>
<sequence>MIVNETLKVIKQRRSIRNFKDEQIKDEQLQAILEAGMYAPNAGKQPWHFTAVQNKDMLVRLNQAAKETAKGIEHLKEKAYDEEYDCLYGAPTLIIVSGNEQVPVPLEADCAAATQNMLLAAESLGLGSCWIYFVILAFDSPQGDQLRKELKIPDGYKPYYSAIIGYKQDETIHIPDRKPNMVTYIK</sequence>
<dbReference type="InterPro" id="IPR000415">
    <property type="entry name" value="Nitroreductase-like"/>
</dbReference>
<dbReference type="CDD" id="cd02136">
    <property type="entry name" value="PnbA_NfnB-like"/>
    <property type="match status" value="1"/>
</dbReference>
<keyword evidence="1" id="KW-0520">NAD</keyword>
<accession>A0A7W1XU17</accession>
<dbReference type="EMBL" id="JACEOL010000038">
    <property type="protein sequence ID" value="MBA4603092.1"/>
    <property type="molecule type" value="Genomic_DNA"/>
</dbReference>
<name>A0A7W1XU17_9BACL</name>
<dbReference type="PANTHER" id="PTHR23026:SF125">
    <property type="entry name" value="OXYGEN-INSENSITIVE NAD(P)H NITROREDUCTASE"/>
    <property type="match status" value="1"/>
</dbReference>
<evidence type="ECO:0000313" key="3">
    <source>
        <dbReference type="EMBL" id="MBA4603092.1"/>
    </source>
</evidence>
<organism evidence="3 4">
    <name type="scientific">Thermoactinomyces mirandus</name>
    <dbReference type="NCBI Taxonomy" id="2756294"/>
    <lineage>
        <taxon>Bacteria</taxon>
        <taxon>Bacillati</taxon>
        <taxon>Bacillota</taxon>
        <taxon>Bacilli</taxon>
        <taxon>Bacillales</taxon>
        <taxon>Thermoactinomycetaceae</taxon>
        <taxon>Thermoactinomyces</taxon>
    </lineage>
</organism>
<proteinExistence type="predicted"/>
<dbReference type="Proteomes" id="UP000538292">
    <property type="component" value="Unassembled WGS sequence"/>
</dbReference>
<dbReference type="GO" id="GO:0046857">
    <property type="term" value="F:oxidoreductase activity, acting on other nitrogenous compounds as donors, with NAD or NADP as acceptor"/>
    <property type="evidence" value="ECO:0007669"/>
    <property type="project" value="TreeGrafter"/>
</dbReference>
<dbReference type="Pfam" id="PF00881">
    <property type="entry name" value="Nitroreductase"/>
    <property type="match status" value="1"/>
</dbReference>
<dbReference type="InterPro" id="IPR050627">
    <property type="entry name" value="Nitroreductase/BluB"/>
</dbReference>
<dbReference type="PANTHER" id="PTHR23026">
    <property type="entry name" value="NADPH NITROREDUCTASE"/>
    <property type="match status" value="1"/>
</dbReference>